<dbReference type="PANTHER" id="PTHR10587">
    <property type="entry name" value="GLYCOSYL TRANSFERASE-RELATED"/>
    <property type="match status" value="1"/>
</dbReference>
<dbReference type="GO" id="GO:0005975">
    <property type="term" value="P:carbohydrate metabolic process"/>
    <property type="evidence" value="ECO:0007669"/>
    <property type="project" value="InterPro"/>
</dbReference>
<dbReference type="Gene3D" id="3.90.640.20">
    <property type="entry name" value="Heat-shock cognate protein, ATPase"/>
    <property type="match status" value="1"/>
</dbReference>
<protein>
    <submittedName>
        <fullName evidence="4">DUF3298 domain-containing protein</fullName>
    </submittedName>
</protein>
<evidence type="ECO:0000313" key="4">
    <source>
        <dbReference type="EMBL" id="RKQ14233.1"/>
    </source>
</evidence>
<accession>A0A494YVV1</accession>
<dbReference type="Proteomes" id="UP000281813">
    <property type="component" value="Unassembled WGS sequence"/>
</dbReference>
<dbReference type="RefSeq" id="WP_121132675.1">
    <property type="nucleotide sequence ID" value="NZ_JBHUFK010000030.1"/>
</dbReference>
<evidence type="ECO:0000259" key="3">
    <source>
        <dbReference type="PROSITE" id="PS51677"/>
    </source>
</evidence>
<dbReference type="Gene3D" id="3.30.565.40">
    <property type="entry name" value="Fervidobacterium nodosum Rt17-B1 like"/>
    <property type="match status" value="1"/>
</dbReference>
<dbReference type="OrthoDB" id="9812065at2"/>
<feature type="domain" description="NodB homology" evidence="3">
    <location>
        <begin position="285"/>
        <end position="462"/>
    </location>
</feature>
<evidence type="ECO:0000313" key="5">
    <source>
        <dbReference type="Proteomes" id="UP000281813"/>
    </source>
</evidence>
<dbReference type="GO" id="GO:0016810">
    <property type="term" value="F:hydrolase activity, acting on carbon-nitrogen (but not peptide) bonds"/>
    <property type="evidence" value="ECO:0007669"/>
    <property type="project" value="InterPro"/>
</dbReference>
<keyword evidence="1" id="KW-0479">Metal-binding</keyword>
<proteinExistence type="predicted"/>
<dbReference type="InterPro" id="IPR037126">
    <property type="entry name" value="PdaC/RsiV-like_sf"/>
</dbReference>
<dbReference type="GO" id="GO:0016020">
    <property type="term" value="C:membrane"/>
    <property type="evidence" value="ECO:0007669"/>
    <property type="project" value="TreeGrafter"/>
</dbReference>
<comment type="caution">
    <text evidence="4">The sequence shown here is derived from an EMBL/GenBank/DDBJ whole genome shotgun (WGS) entry which is preliminary data.</text>
</comment>
<dbReference type="PANTHER" id="PTHR10587:SF133">
    <property type="entry name" value="CHITIN DEACETYLASE 1-RELATED"/>
    <property type="match status" value="1"/>
</dbReference>
<sequence>MIRRIKLPGWIVIVFLLFGITFGVNQAIAQVLKESSEPNEPNEKIADSSVYPGLNIKTKTKETNLYTFSVSQPYTENKQINKPIDEWIDQQKKEFTTSIKEHKNTLEENDFRAHLNIQLETEKIADKIYTLEFEAYHITGGANGMTKMKSFVIDLNQNKLLQLDDVFQLNEASVKDIQKLILDELHSNQEISIYIFDDMAEKVLKDPEKWEWSVSRKGMTFYFDEYEIAAGAAGAIKVEIPMKKIKPYLNKKFAEKIDVKIPEKEKGKEEEQHPEDIAKLDPDGKYVALTFDDGPHPEVTPRILDTLKKYNAKATFFMLGSQVEYYPSLAAKVAEEGHEIANHTMNHQDLTILGLNQIKEEVRQSSNIIEKATGKAPTLLRPPYGASNSDVEKAAADLEAPIAMWSVDSFDWKSRSAEAVNEEVMSNVAPGSIVLLHDIHPSTADALPQLLTSLDKQGYQMVTVSQLLELWNEKGVGPHYGKIR</sequence>
<organism evidence="4 5">
    <name type="scientific">Oceanobacillus bengalensis</name>
    <dbReference type="NCBI Taxonomy" id="1435466"/>
    <lineage>
        <taxon>Bacteria</taxon>
        <taxon>Bacillati</taxon>
        <taxon>Bacillota</taxon>
        <taxon>Bacilli</taxon>
        <taxon>Bacillales</taxon>
        <taxon>Bacillaceae</taxon>
        <taxon>Oceanobacillus</taxon>
    </lineage>
</organism>
<keyword evidence="2" id="KW-0378">Hydrolase</keyword>
<evidence type="ECO:0000256" key="1">
    <source>
        <dbReference type="ARBA" id="ARBA00022723"/>
    </source>
</evidence>
<dbReference type="GO" id="GO:0046872">
    <property type="term" value="F:metal ion binding"/>
    <property type="evidence" value="ECO:0007669"/>
    <property type="project" value="UniProtKB-KW"/>
</dbReference>
<dbReference type="InterPro" id="IPR021729">
    <property type="entry name" value="DUF3298"/>
</dbReference>
<dbReference type="Pfam" id="PF11738">
    <property type="entry name" value="DUF3298"/>
    <property type="match status" value="1"/>
</dbReference>
<keyword evidence="5" id="KW-1185">Reference proteome</keyword>
<dbReference type="AlphaFoldDB" id="A0A494YVV1"/>
<dbReference type="Pfam" id="PF01522">
    <property type="entry name" value="Polysacc_deac_1"/>
    <property type="match status" value="1"/>
</dbReference>
<name>A0A494YVV1_9BACI</name>
<dbReference type="EMBL" id="RBZO01000022">
    <property type="protein sequence ID" value="RKQ14233.1"/>
    <property type="molecule type" value="Genomic_DNA"/>
</dbReference>
<reference evidence="4 5" key="1">
    <citation type="journal article" date="2015" name="Antonie Van Leeuwenhoek">
        <title>Oceanobacillus bengalensis sp. nov., a bacterium isolated from seawater of the Bay of Bengal.</title>
        <authorList>
            <person name="Yongchang O."/>
            <person name="Xiang W."/>
            <person name="Wang G."/>
        </authorList>
    </citation>
    <scope>NUCLEOTIDE SEQUENCE [LARGE SCALE GENOMIC DNA]</scope>
    <source>
        <strain evidence="4 5">MCCC 1K00260</strain>
    </source>
</reference>
<dbReference type="InterPro" id="IPR002509">
    <property type="entry name" value="NODB_dom"/>
</dbReference>
<gene>
    <name evidence="4" type="ORF">D8M05_13480</name>
</gene>
<dbReference type="PROSITE" id="PS51677">
    <property type="entry name" value="NODB"/>
    <property type="match status" value="1"/>
</dbReference>
<dbReference type="SUPFAM" id="SSF88713">
    <property type="entry name" value="Glycoside hydrolase/deacetylase"/>
    <property type="match status" value="1"/>
</dbReference>
<dbReference type="InterPro" id="IPR011330">
    <property type="entry name" value="Glyco_hydro/deAcase_b/a-brl"/>
</dbReference>
<evidence type="ECO:0000256" key="2">
    <source>
        <dbReference type="ARBA" id="ARBA00022801"/>
    </source>
</evidence>
<dbReference type="InterPro" id="IPR050248">
    <property type="entry name" value="Polysacc_deacetylase_ArnD"/>
</dbReference>
<dbReference type="CDD" id="cd10954">
    <property type="entry name" value="CE4_CtAXE_like"/>
    <property type="match status" value="1"/>
</dbReference>
<dbReference type="Gene3D" id="3.20.20.370">
    <property type="entry name" value="Glycoside hydrolase/deacetylase"/>
    <property type="match status" value="1"/>
</dbReference>